<dbReference type="Proteomes" id="UP000019434">
    <property type="component" value="Chromosome"/>
</dbReference>
<dbReference type="OrthoDB" id="85908at2157"/>
<reference evidence="2 3" key="1">
    <citation type="submission" date="2014-02" db="EMBL/GenBank/DDBJ databases">
        <title>Genome Sequence of an Hyperthermophilic Archaeon, Thermococcus nautili 30-1, producing viral vesicles.</title>
        <authorList>
            <person name="Oberto J."/>
            <person name="Gaudin M."/>
            <person name="Cossu M."/>
            <person name="Gorlas A."/>
            <person name="Slesarev A."/>
            <person name="Marguet E."/>
            <person name="Forterre P."/>
        </authorList>
    </citation>
    <scope>NUCLEOTIDE SEQUENCE [LARGE SCALE GENOMIC DNA]</scope>
    <source>
        <strain evidence="2 3">30-1</strain>
    </source>
</reference>
<name>W8P3A1_9EURY</name>
<evidence type="ECO:0000313" key="3">
    <source>
        <dbReference type="Proteomes" id="UP000019434"/>
    </source>
</evidence>
<sequence length="190" mass="21434">MLGFLRRRKLRKLRQKVNETLVMHIGDTPESVYLFIEGLIEEFQPDVIIHTGDLVDNVKLERRPDLKPAYEAGLRKLARVLKGSGAKLYIVPGNEDDPELLRQFFGENLVEPGSVVEIGGRTFALGHCWRDVADKDADFKLYGHNFKVISKGLNAVLGVNFIFLPSGRVVKVDYPVGTDTARGYRLRRGL</sequence>
<dbReference type="Pfam" id="PF00149">
    <property type="entry name" value="Metallophos"/>
    <property type="match status" value="1"/>
</dbReference>
<dbReference type="KEGG" id="tnu:BD01_0273"/>
<protein>
    <submittedName>
        <fullName evidence="2">Metal-dependent phosphoesterase, putative</fullName>
    </submittedName>
</protein>
<dbReference type="EMBL" id="CP007264">
    <property type="protein sequence ID" value="AHL21900.1"/>
    <property type="molecule type" value="Genomic_DNA"/>
</dbReference>
<dbReference type="SUPFAM" id="SSF56300">
    <property type="entry name" value="Metallo-dependent phosphatases"/>
    <property type="match status" value="1"/>
</dbReference>
<accession>W8P3A1</accession>
<dbReference type="GO" id="GO:0016787">
    <property type="term" value="F:hydrolase activity"/>
    <property type="evidence" value="ECO:0007669"/>
    <property type="project" value="InterPro"/>
</dbReference>
<organism evidence="2 3">
    <name type="scientific">Thermococcus nautili</name>
    <dbReference type="NCBI Taxonomy" id="195522"/>
    <lineage>
        <taxon>Archaea</taxon>
        <taxon>Methanobacteriati</taxon>
        <taxon>Methanobacteriota</taxon>
        <taxon>Thermococci</taxon>
        <taxon>Thermococcales</taxon>
        <taxon>Thermococcaceae</taxon>
        <taxon>Thermococcus</taxon>
    </lineage>
</organism>
<dbReference type="eggNOG" id="arCOG01142">
    <property type="taxonomic scope" value="Archaea"/>
</dbReference>
<dbReference type="GeneID" id="24957718"/>
<feature type="domain" description="Calcineurin-like phosphoesterase" evidence="1">
    <location>
        <begin position="22"/>
        <end position="107"/>
    </location>
</feature>
<dbReference type="InterPro" id="IPR004843">
    <property type="entry name" value="Calcineurin-like_PHP"/>
</dbReference>
<keyword evidence="3" id="KW-1185">Reference proteome</keyword>
<dbReference type="HOGENOM" id="CLU_1387638_0_0_2"/>
<evidence type="ECO:0000259" key="1">
    <source>
        <dbReference type="Pfam" id="PF00149"/>
    </source>
</evidence>
<dbReference type="AlphaFoldDB" id="W8P3A1"/>
<evidence type="ECO:0000313" key="2">
    <source>
        <dbReference type="EMBL" id="AHL21900.1"/>
    </source>
</evidence>
<gene>
    <name evidence="2" type="ORF">BD01_0273</name>
</gene>
<dbReference type="InterPro" id="IPR029052">
    <property type="entry name" value="Metallo-depent_PP-like"/>
</dbReference>
<dbReference type="STRING" id="195522.BD01_0273"/>
<proteinExistence type="predicted"/>
<dbReference type="Gene3D" id="3.60.21.10">
    <property type="match status" value="1"/>
</dbReference>
<dbReference type="RefSeq" id="WP_042689140.1">
    <property type="nucleotide sequence ID" value="NZ_CP007264.1"/>
</dbReference>